<evidence type="ECO:0000256" key="1">
    <source>
        <dbReference type="ARBA" id="ARBA00023125"/>
    </source>
</evidence>
<accession>A0ABT8VEF5</accession>
<dbReference type="SUPFAM" id="SSF46689">
    <property type="entry name" value="Homeodomain-like"/>
    <property type="match status" value="1"/>
</dbReference>
<dbReference type="PRINTS" id="PR00455">
    <property type="entry name" value="HTHTETR"/>
</dbReference>
<evidence type="ECO:0000313" key="4">
    <source>
        <dbReference type="EMBL" id="MDO3679358.1"/>
    </source>
</evidence>
<dbReference type="RefSeq" id="WP_025846719.1">
    <property type="nucleotide sequence ID" value="NZ_JAUMKJ010000026.1"/>
</dbReference>
<dbReference type="Pfam" id="PF00440">
    <property type="entry name" value="TetR_N"/>
    <property type="match status" value="1"/>
</dbReference>
<evidence type="ECO:0000256" key="2">
    <source>
        <dbReference type="PROSITE-ProRule" id="PRU00335"/>
    </source>
</evidence>
<dbReference type="Gene3D" id="1.10.357.10">
    <property type="entry name" value="Tetracycline Repressor, domain 2"/>
    <property type="match status" value="1"/>
</dbReference>
<keyword evidence="1 2" id="KW-0238">DNA-binding</keyword>
<protein>
    <submittedName>
        <fullName evidence="4">TetR/AcrR family transcriptional regulator</fullName>
    </submittedName>
</protein>
<dbReference type="InterPro" id="IPR009057">
    <property type="entry name" value="Homeodomain-like_sf"/>
</dbReference>
<organism evidence="4 5">
    <name type="scientific">Paenibacillus ehimensis</name>
    <dbReference type="NCBI Taxonomy" id="79264"/>
    <lineage>
        <taxon>Bacteria</taxon>
        <taxon>Bacillati</taxon>
        <taxon>Bacillota</taxon>
        <taxon>Bacilli</taxon>
        <taxon>Bacillales</taxon>
        <taxon>Paenibacillaceae</taxon>
        <taxon>Paenibacillus</taxon>
    </lineage>
</organism>
<dbReference type="Proteomes" id="UP001168883">
    <property type="component" value="Unassembled WGS sequence"/>
</dbReference>
<evidence type="ECO:0000313" key="5">
    <source>
        <dbReference type="Proteomes" id="UP001168883"/>
    </source>
</evidence>
<dbReference type="InterPro" id="IPR001647">
    <property type="entry name" value="HTH_TetR"/>
</dbReference>
<sequence length="190" mass="21372">MNKFELRTQKKKDAIVNAALELFKEKGFIHVSIKDIAAKSGVSSVSLYNYFGSKEGVVKECANFLALKTVCMAKELMTQNMDFKDKLLKVFEMCAEQDYQLLGSPGAVEDRVLQSLYSEKTNQIREEIIREFIELGKREGAIDPSVSLETILELLNAIGTLQVSWARSGKYQDKMAELNKLLLFGLIGHP</sequence>
<feature type="DNA-binding region" description="H-T-H motif" evidence="2">
    <location>
        <begin position="32"/>
        <end position="51"/>
    </location>
</feature>
<gene>
    <name evidence="4" type="ORF">Q3C12_20320</name>
</gene>
<keyword evidence="5" id="KW-1185">Reference proteome</keyword>
<dbReference type="EMBL" id="JAUMKJ010000026">
    <property type="protein sequence ID" value="MDO3679358.1"/>
    <property type="molecule type" value="Genomic_DNA"/>
</dbReference>
<dbReference type="InterPro" id="IPR050624">
    <property type="entry name" value="HTH-type_Tx_Regulator"/>
</dbReference>
<dbReference type="PROSITE" id="PS50977">
    <property type="entry name" value="HTH_TETR_2"/>
    <property type="match status" value="1"/>
</dbReference>
<name>A0ABT8VEF5_9BACL</name>
<proteinExistence type="predicted"/>
<evidence type="ECO:0000259" key="3">
    <source>
        <dbReference type="PROSITE" id="PS50977"/>
    </source>
</evidence>
<dbReference type="PANTHER" id="PTHR43479:SF21">
    <property type="entry name" value="TRANSCRIPTIONAL REGULATOR, TETR FAMILY"/>
    <property type="match status" value="1"/>
</dbReference>
<feature type="domain" description="HTH tetR-type" evidence="3">
    <location>
        <begin position="9"/>
        <end position="69"/>
    </location>
</feature>
<dbReference type="PANTHER" id="PTHR43479">
    <property type="entry name" value="ACREF/ENVCD OPERON REPRESSOR-RELATED"/>
    <property type="match status" value="1"/>
</dbReference>
<comment type="caution">
    <text evidence="4">The sequence shown here is derived from an EMBL/GenBank/DDBJ whole genome shotgun (WGS) entry which is preliminary data.</text>
</comment>
<reference evidence="4" key="1">
    <citation type="submission" date="2023-07" db="EMBL/GenBank/DDBJ databases">
        <authorList>
            <person name="Aktuganov G."/>
            <person name="Boyko T."/>
            <person name="Delegan Y."/>
            <person name="Galimzianova N."/>
            <person name="Gilvanova E."/>
            <person name="Korobov V."/>
            <person name="Kuzmina L."/>
            <person name="Melentiev A."/>
            <person name="Milman P."/>
            <person name="Ryabova A."/>
            <person name="Stupak E."/>
            <person name="Yasakov T."/>
            <person name="Zharikova N."/>
            <person name="Zhurenko E."/>
        </authorList>
    </citation>
    <scope>NUCLEOTIDE SEQUENCE</scope>
    <source>
        <strain evidence="4">IB-739</strain>
    </source>
</reference>